<reference evidence="1 2" key="1">
    <citation type="submission" date="2021-03" db="EMBL/GenBank/DDBJ databases">
        <authorList>
            <person name="King G.J."/>
            <person name="Bancroft I."/>
            <person name="Baten A."/>
            <person name="Bloomfield J."/>
            <person name="Borpatragohain P."/>
            <person name="He Z."/>
            <person name="Irish N."/>
            <person name="Irwin J."/>
            <person name="Liu K."/>
            <person name="Mauleon R.P."/>
            <person name="Moore J."/>
            <person name="Morris R."/>
            <person name="Ostergaard L."/>
            <person name="Wang B."/>
            <person name="Wells R."/>
        </authorList>
    </citation>
    <scope>NUCLEOTIDE SEQUENCE [LARGE SCALE GENOMIC DNA]</scope>
    <source>
        <strain evidence="1">R-o-18</strain>
        <tissue evidence="1">Leaf</tissue>
    </source>
</reference>
<evidence type="ECO:0000313" key="2">
    <source>
        <dbReference type="Proteomes" id="UP000823674"/>
    </source>
</evidence>
<name>A0ABQ7LTH7_BRACM</name>
<proteinExistence type="predicted"/>
<sequence>MSSSDAVVTQSAFDVLRLGRSSQFTVACLLCFWDFKNIKKQGHIWRTGFECNELKYVVFEDVAEALETFKCCEIGTFRCCIDSVFKAII</sequence>
<keyword evidence="2" id="KW-1185">Reference proteome</keyword>
<gene>
    <name evidence="1" type="primary">A08p025930.1_BraROA</name>
    <name evidence="1" type="ORF">IGI04_031414</name>
</gene>
<comment type="caution">
    <text evidence="1">The sequence shown here is derived from an EMBL/GenBank/DDBJ whole genome shotgun (WGS) entry which is preliminary data.</text>
</comment>
<evidence type="ECO:0000313" key="1">
    <source>
        <dbReference type="EMBL" id="KAG5389873.1"/>
    </source>
</evidence>
<dbReference type="Proteomes" id="UP000823674">
    <property type="component" value="Chromosome A08"/>
</dbReference>
<dbReference type="EMBL" id="JADBGQ010000007">
    <property type="protein sequence ID" value="KAG5389873.1"/>
    <property type="molecule type" value="Genomic_DNA"/>
</dbReference>
<organism evidence="1 2">
    <name type="scientific">Brassica rapa subsp. trilocularis</name>
    <dbReference type="NCBI Taxonomy" id="1813537"/>
    <lineage>
        <taxon>Eukaryota</taxon>
        <taxon>Viridiplantae</taxon>
        <taxon>Streptophyta</taxon>
        <taxon>Embryophyta</taxon>
        <taxon>Tracheophyta</taxon>
        <taxon>Spermatophyta</taxon>
        <taxon>Magnoliopsida</taxon>
        <taxon>eudicotyledons</taxon>
        <taxon>Gunneridae</taxon>
        <taxon>Pentapetalae</taxon>
        <taxon>rosids</taxon>
        <taxon>malvids</taxon>
        <taxon>Brassicales</taxon>
        <taxon>Brassicaceae</taxon>
        <taxon>Brassiceae</taxon>
        <taxon>Brassica</taxon>
    </lineage>
</organism>
<protein>
    <submittedName>
        <fullName evidence="1">Uncharacterized protein</fullName>
    </submittedName>
</protein>
<accession>A0ABQ7LTH7</accession>